<dbReference type="InterPro" id="IPR047794">
    <property type="entry name" value="C45_proenzyme-like"/>
</dbReference>
<accession>A0A934QZY2</accession>
<organism evidence="2 3">
    <name type="scientific">Prauserella cavernicola</name>
    <dbReference type="NCBI Taxonomy" id="2800127"/>
    <lineage>
        <taxon>Bacteria</taxon>
        <taxon>Bacillati</taxon>
        <taxon>Actinomycetota</taxon>
        <taxon>Actinomycetes</taxon>
        <taxon>Pseudonocardiales</taxon>
        <taxon>Pseudonocardiaceae</taxon>
        <taxon>Prauserella</taxon>
    </lineage>
</organism>
<comment type="caution">
    <text evidence="2">The sequence shown here is derived from an EMBL/GenBank/DDBJ whole genome shotgun (WGS) entry which is preliminary data.</text>
</comment>
<feature type="domain" description="Peptidase C45 hydrolase" evidence="1">
    <location>
        <begin position="125"/>
        <end position="342"/>
    </location>
</feature>
<dbReference type="Gene3D" id="1.10.10.2120">
    <property type="match status" value="1"/>
</dbReference>
<protein>
    <recommendedName>
        <fullName evidence="1">Peptidase C45 hydrolase domain-containing protein</fullName>
    </recommendedName>
</protein>
<dbReference type="PANTHER" id="PTHR34180:SF1">
    <property type="entry name" value="BETA-ALANYL-DOPAMINE_CARCININE HYDROLASE"/>
    <property type="match status" value="1"/>
</dbReference>
<reference evidence="2" key="1">
    <citation type="submission" date="2020-12" db="EMBL/GenBank/DDBJ databases">
        <title>Prauserella sp. ASG 168, a novel actinomycete isolated from cave rock.</title>
        <authorList>
            <person name="Suriyachadkun C."/>
        </authorList>
    </citation>
    <scope>NUCLEOTIDE SEQUENCE</scope>
    <source>
        <strain evidence="2">ASG 168</strain>
    </source>
</reference>
<evidence type="ECO:0000313" key="3">
    <source>
        <dbReference type="Proteomes" id="UP000635245"/>
    </source>
</evidence>
<dbReference type="EMBL" id="JAENJH010000014">
    <property type="protein sequence ID" value="MBK1789152.1"/>
    <property type="molecule type" value="Genomic_DNA"/>
</dbReference>
<dbReference type="PANTHER" id="PTHR34180">
    <property type="entry name" value="PEPTIDASE C45"/>
    <property type="match status" value="1"/>
</dbReference>
<name>A0A934QZY2_9PSEU</name>
<proteinExistence type="predicted"/>
<dbReference type="InterPro" id="IPR047801">
    <property type="entry name" value="Peptidase_C45"/>
</dbReference>
<sequence length="354" mass="38425">MSVPVLDLANDPALRGSQQGEALRADIEHNIALYLDVFASLGLDIEELTEQALCWLPHLRRQDAEFSAEVEGIAEGAARPLAEVVMLNVRYELIIGMLARRGRAPAGVDGCTSFGLLAHRSDTGTPVLGQNWDWMPGARTYVARVRRTGGPDFLGHAEAGTGAATQQGVNEHGIGVVINALMAAGDSRHPYQRPFRLRVRDILSATTLGQAIKAVSGSNRTVSMNFLIGHRLDEIVDIEAGPDTAACLLPADGILTHANHFARLDIDSNALREWPSTVYRGPRLDRLLRRHATLDRKHLHECLADPLLCARADPDTPGSTATLNAILIDLERRSVAVTAGPPDTHEFDEHLLDP</sequence>
<evidence type="ECO:0000259" key="1">
    <source>
        <dbReference type="Pfam" id="PF03417"/>
    </source>
</evidence>
<dbReference type="InterPro" id="IPR005079">
    <property type="entry name" value="Peptidase_C45_hydrolase"/>
</dbReference>
<evidence type="ECO:0000313" key="2">
    <source>
        <dbReference type="EMBL" id="MBK1789152.1"/>
    </source>
</evidence>
<dbReference type="Pfam" id="PF03417">
    <property type="entry name" value="AAT"/>
    <property type="match status" value="1"/>
</dbReference>
<dbReference type="RefSeq" id="WP_200325812.1">
    <property type="nucleotide sequence ID" value="NZ_JAENJH010000014.1"/>
</dbReference>
<dbReference type="Gene3D" id="3.60.60.10">
    <property type="entry name" value="Penicillin V Acylase, Chain A"/>
    <property type="match status" value="1"/>
</dbReference>
<keyword evidence="3" id="KW-1185">Reference proteome</keyword>
<gene>
    <name evidence="2" type="ORF">JHE00_32880</name>
</gene>
<dbReference type="NCBIfam" id="NF040521">
    <property type="entry name" value="C45_proenzyme"/>
    <property type="match status" value="1"/>
</dbReference>
<dbReference type="Proteomes" id="UP000635245">
    <property type="component" value="Unassembled WGS sequence"/>
</dbReference>
<dbReference type="AlphaFoldDB" id="A0A934QZY2"/>